<dbReference type="GO" id="GO:0004312">
    <property type="term" value="F:fatty acid synthase activity"/>
    <property type="evidence" value="ECO:0007669"/>
    <property type="project" value="TreeGrafter"/>
</dbReference>
<dbReference type="OrthoDB" id="219272at2"/>
<dbReference type="CDD" id="cd00833">
    <property type="entry name" value="PKS"/>
    <property type="match status" value="2"/>
</dbReference>
<dbReference type="Pfam" id="PF16197">
    <property type="entry name" value="KAsynt_C_assoc"/>
    <property type="match status" value="1"/>
</dbReference>
<feature type="compositionally biased region" description="Basic and acidic residues" evidence="5">
    <location>
        <begin position="964"/>
        <end position="973"/>
    </location>
</feature>
<dbReference type="SUPFAM" id="SSF53901">
    <property type="entry name" value="Thiolase-like"/>
    <property type="match status" value="3"/>
</dbReference>
<dbReference type="InterPro" id="IPR016035">
    <property type="entry name" value="Acyl_Trfase/lysoPLipase"/>
</dbReference>
<dbReference type="Gene3D" id="3.10.129.110">
    <property type="entry name" value="Polyketide synthase dehydratase"/>
    <property type="match status" value="1"/>
</dbReference>
<dbReference type="SUPFAM" id="SSF52151">
    <property type="entry name" value="FabD/lysophospholipase-like"/>
    <property type="match status" value="1"/>
</dbReference>
<keyword evidence="1" id="KW-0596">Phosphopantetheine</keyword>
<dbReference type="CDD" id="cd08953">
    <property type="entry name" value="KR_2_SDR_x"/>
    <property type="match status" value="1"/>
</dbReference>
<sequence length="3186" mass="344382">MTTPSNALQEIPLAIVSMACRVPGANNTDEYWDLIRQGRSAIGELPPDRLDQRMYYDPVEGARAKTYSRIGGIVRSESRAVEPFGLTAEDIAAADEAHLELLSVAAEAMRSAGWDPHDLPNRRAGVYIGHTRGTGLGGDLMYRTLVPETASYLNDLPQYHELVGDRGDEIIQSIVGETHSRYRGHDATGGPKLEAFQASRIVSKAFGLDGPYMALNAACASSLYALAAGATALQTGEIDMAVVGGTSHCKFDSLILFSKAGSISATGSRPFDAGADGLVSAEGYVILVLKTLARAVADGDQVEAVIRGIGVSSDGKGKSLWAPREEGQIEALRRAYGSSLRADRLQYIEAHATSTPVGDATEVKALSRGLAGRIPAGYRIPIGSVKANIGHTLETAGLAGLVKTVLALKHRVIPPTPFVEQPNPKIPWAETPFDLPVEARQWPAQPDGSPRRAGVNAFGIGGLNAHVVVDEYCPQEAQRLVGDRAQPKVKNDNNAPADLAIIGMGAILPGATDWQSFWERTLQGISGIVPLPPGRFMTSNLPLEPSQLSGGFLPDYEYDWRKHKVPPKQIQGADPLQFMLLDAVDQALVHSGYRDREYDRTRTGMIVGSIFGGEFGNQLQMGIRLHEFLSDLRVRLEAIGISDERIDDLSEAYGDLLLKRMPALLDETGSFTSSTLASRCTKTFDLMGGATAIDGGDTSALGALHLASTLLHTGHTDMMIVASGQRSGGFSMFDYHCKRSTLSTDSTVRPLFEPNGILPGEGVGVLVVKTLEKAERDGDTVHAVIRGFGAASGGTMAENTKLSITRALAASQTHVSEVGLVEATAAGDAKYDRGLLAGLISTFPENGSQGHRSGVPAHVRTVADSTGALGGASSMASLLRAAESVKTRLVAPLLHRPTETSTHGLNRFSLSNKREALPSVSHDLAAAALVTSMQDDTVAYSAVVSSHEFAKSTRQPVVTKHSHNRDEGSKASREIAAAAPSDSDNQWRIVTLGAATVSELLANVEALGADVERAFSAGEQPFGVDDRFRLAFVVNSPADLAEKVQPAWSGLQFERNLAHLAVQGIFFSMVSERPNLVTMLFPGQGSQYAGMWVTQIANDPVWSRTAAEIDRVLGSLNMPSVQHVLNDDVQLLGKDVFRTQLAMLLSNTLAMRQVAAWDTTPDLVIGHSYGELVAMLAAGVWDLSTVVRATYQRCLAIDDANLPSASLLSVGADANTLAPMIEQYGGDVWISSCNSPRQTVVGGRNESVLEFAELLKRKRLSSKRLAVPCAFHTPLMQAAQPGFAAAMADLPMRPARLPVLSTVSGRYESDPTRLMAGLVKQLVAPIPYVSCIERAVNDGCRLFIEAGPSQVLTGLNRHILADRSDCVSIAMDDRRNGAGRSLACVRAALAVNGRLGAELRRNPAIDIFDVYPDSNVSAGKKKSAIQATRSIRSSTDDANVSCRPQDEVRNVAAIPSASAATTASPVAVTLPATVQVSRHVRTLELNGTAREMGRQYGLMERDRIGQLLSLCAGTFGTNGSDLPDLSDVVPHTQQYWCEESFEELQGVAEGSGVALESLIAMNFWLYPDIEAGCAHFLVPAYDNPNAWWHGANEDLPIGLTLRGPLPRSVCIRRPETGLPHVLFTVSGQVGAIAGFNDAGLSMSSSMLVDRPRSDQNRFGLLHGLLIARVLQRAETIEDAIQTIKATRRRGAWGITLHETETGKRTYLEYDGSQLAVHHCAEPSVLASNHAQLLSAEVDTPPHSTNRLNRLAELFPATVDRFSLDQAQRALRDQHCPHRERETAYPTMHTISRVDNQASVVMAPAEAKAWIAVTDPALTGSHRPLQESADGGDAGIIDEGRISNRRLENDRFVEIDLRPFGFRTHPQKGNRVQTPKHPAKSHSAAERKICLDTPLTVAECPWPLLSPAEFTRLATSEKGRSPVDASERICNRFVVRMVPRKLADYPGEQTDKTSVGIVLVLGDGPLAEQIHRRLVISGRSAILQSTKLTVEQIIENLTKAYGEHRTLHVIVTECGPRDSADHAGDPIVANDLLNQSAEQIASGLIVPYRVLQWWYGGLVADKLTNHSSCFGVIRTAGDFGFSGQLQSVADGGLTGLIKAIRLENKVGLDDRFAAGIIDVARELPVDAAATAVLDEWQAQCGEAEVGYDREGMRYVLRPINIPIQSLSDGENLGANALSQIEGAWIITGGARGVTAAVAEAIGQRVRGTLHLIGSSSPPEIDPAWCALDDVGLRELRTHVMREAIAEKAIPAERWSAIEKAIEIRRTLDRFAAKGVRCQYWGCDVSNIDSLNAVLHRIRERGEQIVGVIHGAGFEKSNKFSSKKPELVRRTIDSKLAGCTALMQLTAGDPLKAFVIFGSISGRFGGVGQTDYCTANEAVAKLGSWFQRRRPATRVVTLAWHSWDEVGMAVRPETKHAKAMMNMRYMSVAEGVAHLIDELQSGSGETDVTITDWRHYKTFYPDPVWPNNVELASTDPTASVGKPASGNDGRVVPWQRSVRRPHAVSLCPQNSSDLAGRSIVIGDNPDSDAVAEALGQTGVSVIRISTRDTEQAASLIARELEESDVDHLVICTPRDSDAWHISNRSKWIARCDHSIQLPYRVVKQWLEAPAHQPGSTRTLSLFTCLGGDFGVRSRPVGIEGAVLAESISDLCQQHAVRLKIIDGALDVSPPQLADSWLAEISSGDPAVYISIAGERRRSLLQLETKPLPTGAAHLPQPGSVWIAVSQDCVWFEQIASRFAERFSLKMHFIGTTTGPEQRALQVYPCDLSDRQELSALLTNVRAQHGRPQGVLQCTDGSDAFSQALMTKDLIDLTRQDPLAVFLSMGVSSPARSGDLNGASAFIADLRHENRGLQATRIQLEPHADQLARFADDVVDQLKCELSNRCPDGEVRLHRTGGGEKLRLPLLNCQHETGPSDQQVFRIDLDAKTDPFLYEHLFRSRPLMPLVASVEAIVEAGYGRAAEPDNPIVLSNIAIQNGLPVNKDERQSCRVLLESCEEGTQAALVADFVNSRQVTVQKNQPRVSALIPRDAPILNPGSLRLSEPVFWAAAEFKGNEVIYHGPPFRALRSICRAGRAMLGNLVAPDPHELFGDQRSGTPLTPMAVLDSCLFTAGTLLWMEEPNQVGIPMGIEMLQINRTISQNESLLVRTEVVHKSPGLAKLDFDVWDASGLAVLSVRGYQCALVRGAMS</sequence>
<feature type="region of interest" description="C-terminal hotdog fold" evidence="4">
    <location>
        <begin position="3035"/>
        <end position="3186"/>
    </location>
</feature>
<dbReference type="Pfam" id="PF21089">
    <property type="entry name" value="PKS_DH_N"/>
    <property type="match status" value="1"/>
</dbReference>
<feature type="domain" description="Ketosynthase family 3 (KS3)" evidence="6">
    <location>
        <begin position="496"/>
        <end position="921"/>
    </location>
</feature>
<dbReference type="GO" id="GO:0005886">
    <property type="term" value="C:plasma membrane"/>
    <property type="evidence" value="ECO:0007669"/>
    <property type="project" value="TreeGrafter"/>
</dbReference>
<dbReference type="InterPro" id="IPR014031">
    <property type="entry name" value="Ketoacyl_synth_C"/>
</dbReference>
<dbReference type="SUPFAM" id="SSF55048">
    <property type="entry name" value="Probable ACP-binding domain of malonyl-CoA ACP transacylase"/>
    <property type="match status" value="1"/>
</dbReference>
<dbReference type="InterPro" id="IPR057326">
    <property type="entry name" value="KR_dom"/>
</dbReference>
<feature type="domain" description="PKS/mFAS DH" evidence="7">
    <location>
        <begin position="2901"/>
        <end position="3186"/>
    </location>
</feature>
<dbReference type="GO" id="GO:0004315">
    <property type="term" value="F:3-oxoacyl-[acyl-carrier-protein] synthase activity"/>
    <property type="evidence" value="ECO:0007669"/>
    <property type="project" value="InterPro"/>
</dbReference>
<dbReference type="SUPFAM" id="SSF51735">
    <property type="entry name" value="NAD(P)-binding Rossmann-fold domains"/>
    <property type="match status" value="1"/>
</dbReference>
<dbReference type="InterPro" id="IPR014030">
    <property type="entry name" value="Ketoacyl_synth_N"/>
</dbReference>
<evidence type="ECO:0000259" key="7">
    <source>
        <dbReference type="PROSITE" id="PS52019"/>
    </source>
</evidence>
<dbReference type="Pfam" id="PF00109">
    <property type="entry name" value="ketoacyl-synt"/>
    <property type="match status" value="2"/>
</dbReference>
<dbReference type="InterPro" id="IPR050091">
    <property type="entry name" value="PKS_NRPS_Biosynth_Enz"/>
</dbReference>
<dbReference type="Proteomes" id="UP000319908">
    <property type="component" value="Unassembled WGS sequence"/>
</dbReference>
<dbReference type="InterPro" id="IPR032821">
    <property type="entry name" value="PKS_assoc"/>
</dbReference>
<feature type="region of interest" description="N-terminal hotdog fold" evidence="4">
    <location>
        <begin position="2901"/>
        <end position="3025"/>
    </location>
</feature>
<keyword evidence="3" id="KW-0808">Transferase</keyword>
<dbReference type="Pfam" id="PF14765">
    <property type="entry name" value="PS-DH"/>
    <property type="match status" value="1"/>
</dbReference>
<dbReference type="Pfam" id="PF03417">
    <property type="entry name" value="AAT"/>
    <property type="match status" value="1"/>
</dbReference>
<dbReference type="InterPro" id="IPR001227">
    <property type="entry name" value="Ac_transferase_dom_sf"/>
</dbReference>
<dbReference type="InterPro" id="IPR016036">
    <property type="entry name" value="Malonyl_transacylase_ACP-bd"/>
</dbReference>
<dbReference type="PROSITE" id="PS00098">
    <property type="entry name" value="THIOLASE_1"/>
    <property type="match status" value="1"/>
</dbReference>
<evidence type="ECO:0000313" key="9">
    <source>
        <dbReference type="Proteomes" id="UP000319908"/>
    </source>
</evidence>
<dbReference type="InterPro" id="IPR016039">
    <property type="entry name" value="Thiolase-like"/>
</dbReference>
<dbReference type="PROSITE" id="PS52004">
    <property type="entry name" value="KS3_2"/>
    <property type="match status" value="2"/>
</dbReference>
<feature type="active site" description="Proton donor; for dehydratase activity" evidence="4">
    <location>
        <position position="3103"/>
    </location>
</feature>
<reference evidence="8 9" key="1">
    <citation type="journal article" date="2020" name="Antonie Van Leeuwenhoek">
        <title>Rhodopirellula heiligendammensis sp. nov., Rhodopirellula pilleata sp. nov., and Rhodopirellula solitaria sp. nov. isolated from natural or artificial marine surfaces in Northern Germany and California, USA, and emended description of the genus Rhodopirellula.</title>
        <authorList>
            <person name="Kallscheuer N."/>
            <person name="Wiegand S."/>
            <person name="Jogler M."/>
            <person name="Boedeker C."/>
            <person name="Peeters S.H."/>
            <person name="Rast P."/>
            <person name="Heuer A."/>
            <person name="Jetten M.S.M."/>
            <person name="Rohde M."/>
            <person name="Jogler C."/>
        </authorList>
    </citation>
    <scope>NUCLEOTIDE SEQUENCE [LARGE SCALE GENOMIC DNA]</scope>
    <source>
        <strain evidence="8 9">Poly21</strain>
    </source>
</reference>
<dbReference type="InterPro" id="IPR014043">
    <property type="entry name" value="Acyl_transferase_dom"/>
</dbReference>
<gene>
    <name evidence="8" type="primary">pksJ_1</name>
    <name evidence="8" type="ORF">Poly21_08310</name>
</gene>
<dbReference type="InterPro" id="IPR049900">
    <property type="entry name" value="PKS_mFAS_DH"/>
</dbReference>
<dbReference type="PANTHER" id="PTHR43775">
    <property type="entry name" value="FATTY ACID SYNTHASE"/>
    <property type="match status" value="1"/>
</dbReference>
<dbReference type="EMBL" id="SJPU01000001">
    <property type="protein sequence ID" value="TWU18667.1"/>
    <property type="molecule type" value="Genomic_DNA"/>
</dbReference>
<feature type="domain" description="Ketosynthase family 3 (KS3)" evidence="6">
    <location>
        <begin position="10"/>
        <end position="471"/>
    </location>
</feature>
<dbReference type="PANTHER" id="PTHR43775:SF37">
    <property type="entry name" value="SI:DKEY-61P9.11"/>
    <property type="match status" value="1"/>
</dbReference>
<dbReference type="PROSITE" id="PS52019">
    <property type="entry name" value="PKS_MFAS_DH"/>
    <property type="match status" value="1"/>
</dbReference>
<dbReference type="GO" id="GO:0006633">
    <property type="term" value="P:fatty acid biosynthetic process"/>
    <property type="evidence" value="ECO:0007669"/>
    <property type="project" value="InterPro"/>
</dbReference>
<dbReference type="Gene3D" id="3.30.70.250">
    <property type="entry name" value="Malonyl-CoA ACP transacylase, ACP-binding"/>
    <property type="match status" value="1"/>
</dbReference>
<comment type="caution">
    <text evidence="8">The sequence shown here is derived from an EMBL/GenBank/DDBJ whole genome shotgun (WGS) entry which is preliminary data.</text>
</comment>
<dbReference type="GO" id="GO:0005737">
    <property type="term" value="C:cytoplasm"/>
    <property type="evidence" value="ECO:0007669"/>
    <property type="project" value="TreeGrafter"/>
</dbReference>
<dbReference type="Pfam" id="PF08659">
    <property type="entry name" value="KR"/>
    <property type="match status" value="1"/>
</dbReference>
<protein>
    <submittedName>
        <fullName evidence="8">Polyketide synthase PksJ</fullName>
    </submittedName>
</protein>
<evidence type="ECO:0000259" key="6">
    <source>
        <dbReference type="PROSITE" id="PS52004"/>
    </source>
</evidence>
<dbReference type="InterPro" id="IPR020841">
    <property type="entry name" value="PKS_Beta-ketoAc_synthase_dom"/>
</dbReference>
<dbReference type="InterPro" id="IPR049552">
    <property type="entry name" value="PKS_DH_N"/>
</dbReference>
<dbReference type="InterPro" id="IPR047794">
    <property type="entry name" value="C45_proenzyme-like"/>
</dbReference>
<accession>A0A5C6C3R1</accession>
<dbReference type="NCBIfam" id="NF040521">
    <property type="entry name" value="C45_proenzyme"/>
    <property type="match status" value="1"/>
</dbReference>
<evidence type="ECO:0000256" key="2">
    <source>
        <dbReference type="ARBA" id="ARBA00022553"/>
    </source>
</evidence>
<dbReference type="Gene3D" id="3.40.366.10">
    <property type="entry name" value="Malonyl-Coenzyme A Acyl Carrier Protein, domain 2"/>
    <property type="match status" value="1"/>
</dbReference>
<keyword evidence="9" id="KW-1185">Reference proteome</keyword>
<dbReference type="InterPro" id="IPR018201">
    <property type="entry name" value="Ketoacyl_synth_AS"/>
</dbReference>
<dbReference type="InterPro" id="IPR042104">
    <property type="entry name" value="PKS_dehydratase_sf"/>
</dbReference>
<dbReference type="RefSeq" id="WP_146405675.1">
    <property type="nucleotide sequence ID" value="NZ_SJPU01000001.1"/>
</dbReference>
<dbReference type="SMART" id="SM00822">
    <property type="entry name" value="PKS_KR"/>
    <property type="match status" value="1"/>
</dbReference>
<keyword evidence="2" id="KW-0597">Phosphoprotein</keyword>
<dbReference type="PROSITE" id="PS00606">
    <property type="entry name" value="KS3_1"/>
    <property type="match status" value="1"/>
</dbReference>
<dbReference type="InterPro" id="IPR020615">
    <property type="entry name" value="Thiolase_acyl_enz_int_AS"/>
</dbReference>
<dbReference type="InterPro" id="IPR005079">
    <property type="entry name" value="Peptidase_C45_hydrolase"/>
</dbReference>
<name>A0A5C6C3R1_9BACT</name>
<feature type="region of interest" description="Disordered" evidence="5">
    <location>
        <begin position="951"/>
        <end position="979"/>
    </location>
</feature>
<evidence type="ECO:0000313" key="8">
    <source>
        <dbReference type="EMBL" id="TWU18667.1"/>
    </source>
</evidence>
<dbReference type="SMART" id="SM00827">
    <property type="entry name" value="PKS_AT"/>
    <property type="match status" value="1"/>
</dbReference>
<dbReference type="GO" id="GO:0071770">
    <property type="term" value="P:DIM/DIP cell wall layer assembly"/>
    <property type="evidence" value="ECO:0007669"/>
    <property type="project" value="TreeGrafter"/>
</dbReference>
<dbReference type="Pfam" id="PF02801">
    <property type="entry name" value="Ketoacyl-synt_C"/>
    <property type="match status" value="1"/>
</dbReference>
<feature type="region of interest" description="Disordered" evidence="5">
    <location>
        <begin position="1862"/>
        <end position="1884"/>
    </location>
</feature>
<dbReference type="InterPro" id="IPR049551">
    <property type="entry name" value="PKS_DH_C"/>
</dbReference>
<feature type="active site" description="Proton acceptor; for dehydratase activity" evidence="4">
    <location>
        <position position="2933"/>
    </location>
</feature>
<dbReference type="Gene3D" id="3.40.47.10">
    <property type="match status" value="2"/>
</dbReference>
<dbReference type="InterPro" id="IPR013968">
    <property type="entry name" value="PKS_KR"/>
</dbReference>
<proteinExistence type="predicted"/>
<dbReference type="Gene3D" id="3.40.50.720">
    <property type="entry name" value="NAD(P)-binding Rossmann-like Domain"/>
    <property type="match status" value="2"/>
</dbReference>
<evidence type="ECO:0000256" key="4">
    <source>
        <dbReference type="PROSITE-ProRule" id="PRU01363"/>
    </source>
</evidence>
<dbReference type="SMART" id="SM00825">
    <property type="entry name" value="PKS_KS"/>
    <property type="match status" value="1"/>
</dbReference>
<evidence type="ECO:0000256" key="3">
    <source>
        <dbReference type="ARBA" id="ARBA00022679"/>
    </source>
</evidence>
<organism evidence="8 9">
    <name type="scientific">Allorhodopirellula heiligendammensis</name>
    <dbReference type="NCBI Taxonomy" id="2714739"/>
    <lineage>
        <taxon>Bacteria</taxon>
        <taxon>Pseudomonadati</taxon>
        <taxon>Planctomycetota</taxon>
        <taxon>Planctomycetia</taxon>
        <taxon>Pirellulales</taxon>
        <taxon>Pirellulaceae</taxon>
        <taxon>Allorhodopirellula</taxon>
    </lineage>
</organism>
<evidence type="ECO:0000256" key="5">
    <source>
        <dbReference type="SAM" id="MobiDB-lite"/>
    </source>
</evidence>
<dbReference type="Gene3D" id="3.60.60.10">
    <property type="entry name" value="Penicillin V Acylase, Chain A"/>
    <property type="match status" value="1"/>
</dbReference>
<evidence type="ECO:0000256" key="1">
    <source>
        <dbReference type="ARBA" id="ARBA00022450"/>
    </source>
</evidence>
<dbReference type="Pfam" id="PF00698">
    <property type="entry name" value="Acyl_transf_1"/>
    <property type="match status" value="1"/>
</dbReference>
<dbReference type="InterPro" id="IPR036291">
    <property type="entry name" value="NAD(P)-bd_dom_sf"/>
</dbReference>